<dbReference type="PROSITE" id="PS00455">
    <property type="entry name" value="AMP_BINDING"/>
    <property type="match status" value="1"/>
</dbReference>
<dbReference type="GO" id="GO:0005886">
    <property type="term" value="C:plasma membrane"/>
    <property type="evidence" value="ECO:0007669"/>
    <property type="project" value="TreeGrafter"/>
</dbReference>
<dbReference type="GO" id="GO:0005524">
    <property type="term" value="F:ATP binding"/>
    <property type="evidence" value="ECO:0007669"/>
    <property type="project" value="UniProtKB-KW"/>
</dbReference>
<dbReference type="InterPro" id="IPR020845">
    <property type="entry name" value="AMP-binding_CS"/>
</dbReference>
<comment type="catalytic activity">
    <reaction evidence="7">
        <text>tetracosanoate + ATP + CoA = tetracosanoyl-CoA + AMP + diphosphate</text>
        <dbReference type="Rhea" id="RHEA:33639"/>
        <dbReference type="ChEBI" id="CHEBI:30616"/>
        <dbReference type="ChEBI" id="CHEBI:31014"/>
        <dbReference type="ChEBI" id="CHEBI:33019"/>
        <dbReference type="ChEBI" id="CHEBI:57287"/>
        <dbReference type="ChEBI" id="CHEBI:65052"/>
        <dbReference type="ChEBI" id="CHEBI:456215"/>
    </reaction>
    <physiologicalReaction direction="left-to-right" evidence="7">
        <dbReference type="Rhea" id="RHEA:33640"/>
    </physiologicalReaction>
</comment>
<dbReference type="GO" id="GO:0005324">
    <property type="term" value="F:long-chain fatty acid transmembrane transporter activity"/>
    <property type="evidence" value="ECO:0007669"/>
    <property type="project" value="TreeGrafter"/>
</dbReference>
<evidence type="ECO:0000256" key="4">
    <source>
        <dbReference type="ARBA" id="ARBA00022840"/>
    </source>
</evidence>
<dbReference type="InterPro" id="IPR000873">
    <property type="entry name" value="AMP-dep_synth/lig_dom"/>
</dbReference>
<dbReference type="EMBL" id="CAJVCH010453708">
    <property type="protein sequence ID" value="CAG7819582.1"/>
    <property type="molecule type" value="Genomic_DNA"/>
</dbReference>
<dbReference type="Proteomes" id="UP000708208">
    <property type="component" value="Unassembled WGS sequence"/>
</dbReference>
<name>A0A8J2PDL8_9HEXA</name>
<evidence type="ECO:0000313" key="9">
    <source>
        <dbReference type="EMBL" id="CAG7819582.1"/>
    </source>
</evidence>
<gene>
    <name evidence="9" type="ORF">AFUS01_LOCUS30019</name>
</gene>
<organism evidence="9 10">
    <name type="scientific">Allacma fusca</name>
    <dbReference type="NCBI Taxonomy" id="39272"/>
    <lineage>
        <taxon>Eukaryota</taxon>
        <taxon>Metazoa</taxon>
        <taxon>Ecdysozoa</taxon>
        <taxon>Arthropoda</taxon>
        <taxon>Hexapoda</taxon>
        <taxon>Collembola</taxon>
        <taxon>Symphypleona</taxon>
        <taxon>Sminthuridae</taxon>
        <taxon>Allacma</taxon>
    </lineage>
</organism>
<comment type="catalytic activity">
    <reaction evidence="5">
        <text>a very long-chain fatty acid + ATP + CoA = a very long-chain fatty acyl-CoA + AMP + diphosphate</text>
        <dbReference type="Rhea" id="RHEA:54536"/>
        <dbReference type="ChEBI" id="CHEBI:30616"/>
        <dbReference type="ChEBI" id="CHEBI:33019"/>
        <dbReference type="ChEBI" id="CHEBI:57287"/>
        <dbReference type="ChEBI" id="CHEBI:58950"/>
        <dbReference type="ChEBI" id="CHEBI:138261"/>
        <dbReference type="ChEBI" id="CHEBI:456215"/>
    </reaction>
    <physiologicalReaction direction="left-to-right" evidence="5">
        <dbReference type="Rhea" id="RHEA:54537"/>
    </physiologicalReaction>
</comment>
<evidence type="ECO:0000256" key="3">
    <source>
        <dbReference type="ARBA" id="ARBA00022741"/>
    </source>
</evidence>
<comment type="similarity">
    <text evidence="1">Belongs to the ATP-dependent AMP-binding enzyme family.</text>
</comment>
<proteinExistence type="inferred from homology"/>
<keyword evidence="4" id="KW-0067">ATP-binding</keyword>
<evidence type="ECO:0000313" key="10">
    <source>
        <dbReference type="Proteomes" id="UP000708208"/>
    </source>
</evidence>
<accession>A0A8J2PDL8</accession>
<evidence type="ECO:0000256" key="7">
    <source>
        <dbReference type="ARBA" id="ARBA00048666"/>
    </source>
</evidence>
<keyword evidence="10" id="KW-1185">Reference proteome</keyword>
<dbReference type="GO" id="GO:0004467">
    <property type="term" value="F:long-chain fatty acid-CoA ligase activity"/>
    <property type="evidence" value="ECO:0007669"/>
    <property type="project" value="TreeGrafter"/>
</dbReference>
<sequence length="94" mass="10156">ELGRCSTSTPLVIDKPTFMDELFYMYTSGTTGLPKAAIVKHARYIIGALGVHNLNALRPEDVIYTSLPLYHTAGGIAALGRNLSVLAISRTPPR</sequence>
<dbReference type="AlphaFoldDB" id="A0A8J2PDL8"/>
<feature type="domain" description="AMP-dependent synthetase/ligase" evidence="8">
    <location>
        <begin position="19"/>
        <end position="75"/>
    </location>
</feature>
<evidence type="ECO:0000256" key="6">
    <source>
        <dbReference type="ARBA" id="ARBA00041297"/>
    </source>
</evidence>
<evidence type="ECO:0000259" key="8">
    <source>
        <dbReference type="Pfam" id="PF00501"/>
    </source>
</evidence>
<comment type="caution">
    <text evidence="9">The sequence shown here is derived from an EMBL/GenBank/DDBJ whole genome shotgun (WGS) entry which is preliminary data.</text>
</comment>
<evidence type="ECO:0000256" key="2">
    <source>
        <dbReference type="ARBA" id="ARBA00022598"/>
    </source>
</evidence>
<dbReference type="GO" id="GO:0044539">
    <property type="term" value="P:long-chain fatty acid import into cell"/>
    <property type="evidence" value="ECO:0007669"/>
    <property type="project" value="TreeGrafter"/>
</dbReference>
<dbReference type="OrthoDB" id="10253869at2759"/>
<keyword evidence="2" id="KW-0436">Ligase</keyword>
<feature type="non-terminal residue" evidence="9">
    <location>
        <position position="1"/>
    </location>
</feature>
<protein>
    <recommendedName>
        <fullName evidence="6">Long-chain-fatty-acid--CoA ligase</fullName>
    </recommendedName>
</protein>
<dbReference type="GO" id="GO:0005789">
    <property type="term" value="C:endoplasmic reticulum membrane"/>
    <property type="evidence" value="ECO:0007669"/>
    <property type="project" value="TreeGrafter"/>
</dbReference>
<dbReference type="Pfam" id="PF00501">
    <property type="entry name" value="AMP-binding"/>
    <property type="match status" value="1"/>
</dbReference>
<dbReference type="PANTHER" id="PTHR43107">
    <property type="entry name" value="LONG-CHAIN FATTY ACID TRANSPORT PROTEIN"/>
    <property type="match status" value="1"/>
</dbReference>
<keyword evidence="3" id="KW-0547">Nucleotide-binding</keyword>
<dbReference type="PANTHER" id="PTHR43107:SF15">
    <property type="entry name" value="FATTY ACID TRANSPORT PROTEIN 3, ISOFORM A"/>
    <property type="match status" value="1"/>
</dbReference>
<reference evidence="9" key="1">
    <citation type="submission" date="2021-06" db="EMBL/GenBank/DDBJ databases">
        <authorList>
            <person name="Hodson N. C."/>
            <person name="Mongue J. A."/>
            <person name="Jaron S. K."/>
        </authorList>
    </citation>
    <scope>NUCLEOTIDE SEQUENCE</scope>
</reference>
<evidence type="ECO:0000256" key="5">
    <source>
        <dbReference type="ARBA" id="ARBA00036527"/>
    </source>
</evidence>
<evidence type="ECO:0000256" key="1">
    <source>
        <dbReference type="ARBA" id="ARBA00006432"/>
    </source>
</evidence>